<dbReference type="PANTHER" id="PTHR44520:SF2">
    <property type="entry name" value="RESPONSE REGULATOR RCP1"/>
    <property type="match status" value="1"/>
</dbReference>
<dbReference type="PROSITE" id="PS50110">
    <property type="entry name" value="RESPONSE_REGULATORY"/>
    <property type="match status" value="1"/>
</dbReference>
<dbReference type="Proteomes" id="UP000192276">
    <property type="component" value="Unassembled WGS sequence"/>
</dbReference>
<dbReference type="SUPFAM" id="SSF52172">
    <property type="entry name" value="CheY-like"/>
    <property type="match status" value="1"/>
</dbReference>
<evidence type="ECO:0000313" key="4">
    <source>
        <dbReference type="Proteomes" id="UP000192276"/>
    </source>
</evidence>
<evidence type="ECO:0000256" key="1">
    <source>
        <dbReference type="PROSITE-ProRule" id="PRU00169"/>
    </source>
</evidence>
<dbReference type="OrthoDB" id="7631574at2"/>
<dbReference type="Gene3D" id="3.40.50.2300">
    <property type="match status" value="1"/>
</dbReference>
<feature type="modified residue" description="4-aspartylphosphate" evidence="1">
    <location>
        <position position="60"/>
    </location>
</feature>
<accession>A0A1V9EIF1</accession>
<feature type="domain" description="Response regulatory" evidence="2">
    <location>
        <begin position="6"/>
        <end position="127"/>
    </location>
</feature>
<dbReference type="STRING" id="550983.A4R26_09205"/>
<keyword evidence="1" id="KW-0597">Phosphoprotein</keyword>
<reference evidence="4" key="1">
    <citation type="submission" date="2016-04" db="EMBL/GenBank/DDBJ databases">
        <authorList>
            <person name="Chen L."/>
            <person name="Zhuang W."/>
            <person name="Wang G."/>
        </authorList>
    </citation>
    <scope>NUCLEOTIDE SEQUENCE [LARGE SCALE GENOMIC DNA]</scope>
    <source>
        <strain evidence="4">208</strain>
    </source>
</reference>
<dbReference type="PANTHER" id="PTHR44520">
    <property type="entry name" value="RESPONSE REGULATOR RCP1-RELATED"/>
    <property type="match status" value="1"/>
</dbReference>
<dbReference type="SMART" id="SM00448">
    <property type="entry name" value="REC"/>
    <property type="match status" value="1"/>
</dbReference>
<gene>
    <name evidence="3" type="ORF">A4R26_09205</name>
</gene>
<sequence>MDKTKTLFIIDDDEDDQLFINEAMKDLNIPFNCFFANNGEVALRQLKDESIPLPDFIFLDLNMPKLNGKECLIEIKKLPRYSTVPLIIYTTSSNQKDKQEILQLGAHFFLTKPTRISELCNCLLNVFSMDWRMTAGKPN</sequence>
<evidence type="ECO:0000259" key="2">
    <source>
        <dbReference type="PROSITE" id="PS50110"/>
    </source>
</evidence>
<dbReference type="EMBL" id="LWBP01000254">
    <property type="protein sequence ID" value="OQP45831.1"/>
    <property type="molecule type" value="Genomic_DNA"/>
</dbReference>
<dbReference type="GO" id="GO:0000160">
    <property type="term" value="P:phosphorelay signal transduction system"/>
    <property type="evidence" value="ECO:0007669"/>
    <property type="project" value="InterPro"/>
</dbReference>
<dbReference type="InterPro" id="IPR001789">
    <property type="entry name" value="Sig_transdc_resp-reg_receiver"/>
</dbReference>
<name>A0A1V9EIF1_9BACT</name>
<dbReference type="InterPro" id="IPR011006">
    <property type="entry name" value="CheY-like_superfamily"/>
</dbReference>
<dbReference type="RefSeq" id="WP_107685934.1">
    <property type="nucleotide sequence ID" value="NZ_LWBP01000254.1"/>
</dbReference>
<proteinExistence type="predicted"/>
<dbReference type="Pfam" id="PF00072">
    <property type="entry name" value="Response_reg"/>
    <property type="match status" value="1"/>
</dbReference>
<evidence type="ECO:0000313" key="3">
    <source>
        <dbReference type="EMBL" id="OQP45831.1"/>
    </source>
</evidence>
<protein>
    <recommendedName>
        <fullName evidence="2">Response regulatory domain-containing protein</fullName>
    </recommendedName>
</protein>
<dbReference type="AlphaFoldDB" id="A0A1V9EIF1"/>
<comment type="caution">
    <text evidence="3">The sequence shown here is derived from an EMBL/GenBank/DDBJ whole genome shotgun (WGS) entry which is preliminary data.</text>
</comment>
<dbReference type="InterPro" id="IPR052893">
    <property type="entry name" value="TCS_response_regulator"/>
</dbReference>
<organism evidence="3 4">
    <name type="scientific">Niastella populi</name>
    <dbReference type="NCBI Taxonomy" id="550983"/>
    <lineage>
        <taxon>Bacteria</taxon>
        <taxon>Pseudomonadati</taxon>
        <taxon>Bacteroidota</taxon>
        <taxon>Chitinophagia</taxon>
        <taxon>Chitinophagales</taxon>
        <taxon>Chitinophagaceae</taxon>
        <taxon>Niastella</taxon>
    </lineage>
</organism>
<keyword evidence="4" id="KW-1185">Reference proteome</keyword>